<dbReference type="STRING" id="310780.SAMN05216267_10212"/>
<keyword evidence="2" id="KW-1185">Reference proteome</keyword>
<dbReference type="AlphaFoldDB" id="A0A1H8N4W7"/>
<dbReference type="Proteomes" id="UP000181951">
    <property type="component" value="Unassembled WGS sequence"/>
</dbReference>
<name>A0A1H8N4W7_9ACTN</name>
<accession>A0A1H8N4W7</accession>
<sequence>MSEPARPFGDDPTLDFLVKARGRWVSVETLVRTWGGDGLDTFLSALAEDFRGWEGARAWRSLEHDLTISAEHRAGGYVHLTWAIHGRPPSDEWRFETTTVHAAGEEMRNLAAEIHSFLTSMGE</sequence>
<dbReference type="InterPro" id="IPR046196">
    <property type="entry name" value="DUF6228"/>
</dbReference>
<evidence type="ECO:0000313" key="1">
    <source>
        <dbReference type="EMBL" id="SEO24634.1"/>
    </source>
</evidence>
<gene>
    <name evidence="1" type="ORF">SAMN05216267_10212</name>
</gene>
<protein>
    <submittedName>
        <fullName evidence="1">Uncharacterized protein</fullName>
    </submittedName>
</protein>
<proteinExistence type="predicted"/>
<dbReference type="Pfam" id="PF19739">
    <property type="entry name" value="DUF6228"/>
    <property type="match status" value="1"/>
</dbReference>
<organism evidence="1 2">
    <name type="scientific">Actinacidiphila rubida</name>
    <dbReference type="NCBI Taxonomy" id="310780"/>
    <lineage>
        <taxon>Bacteria</taxon>
        <taxon>Bacillati</taxon>
        <taxon>Actinomycetota</taxon>
        <taxon>Actinomycetes</taxon>
        <taxon>Kitasatosporales</taxon>
        <taxon>Streptomycetaceae</taxon>
        <taxon>Actinacidiphila</taxon>
    </lineage>
</organism>
<dbReference type="EMBL" id="FODD01000021">
    <property type="protein sequence ID" value="SEO24634.1"/>
    <property type="molecule type" value="Genomic_DNA"/>
</dbReference>
<evidence type="ECO:0000313" key="2">
    <source>
        <dbReference type="Proteomes" id="UP000181951"/>
    </source>
</evidence>
<reference evidence="1 2" key="1">
    <citation type="submission" date="2016-10" db="EMBL/GenBank/DDBJ databases">
        <authorList>
            <person name="de Groot N.N."/>
        </authorList>
    </citation>
    <scope>NUCLEOTIDE SEQUENCE [LARGE SCALE GENOMIC DNA]</scope>
    <source>
        <strain evidence="1 2">CGMCC 4.2026</strain>
    </source>
</reference>